<dbReference type="InterPro" id="IPR000276">
    <property type="entry name" value="GPCR_Rhodpsn"/>
</dbReference>
<comment type="subcellular location">
    <subcellularLocation>
        <location evidence="1">Cell membrane</location>
        <topology evidence="1">Multi-pass membrane protein</topology>
    </subcellularLocation>
</comment>
<keyword evidence="4" id="KW-1133">Transmembrane helix</keyword>
<gene>
    <name evidence="10" type="ORF">SMTD_LOCUS22039</name>
</gene>
<dbReference type="EMBL" id="UZAL01049519">
    <property type="protein sequence ID" value="VDP86295.1"/>
    <property type="molecule type" value="Genomic_DNA"/>
</dbReference>
<keyword evidence="3 9" id="KW-0812">Transmembrane</keyword>
<evidence type="ECO:0000256" key="1">
    <source>
        <dbReference type="ARBA" id="ARBA00004651"/>
    </source>
</evidence>
<organism evidence="10 11">
    <name type="scientific">Schistosoma mattheei</name>
    <dbReference type="NCBI Taxonomy" id="31246"/>
    <lineage>
        <taxon>Eukaryota</taxon>
        <taxon>Metazoa</taxon>
        <taxon>Spiralia</taxon>
        <taxon>Lophotrochozoa</taxon>
        <taxon>Platyhelminthes</taxon>
        <taxon>Trematoda</taxon>
        <taxon>Digenea</taxon>
        <taxon>Strigeidida</taxon>
        <taxon>Schistosomatoidea</taxon>
        <taxon>Schistosomatidae</taxon>
        <taxon>Schistosoma</taxon>
    </lineage>
</organism>
<dbReference type="PRINTS" id="PR00237">
    <property type="entry name" value="GPCRRHODOPSN"/>
</dbReference>
<sequence length="307" mass="36110">MDVLCCTASILHLVAIAIDRYLAITRINYIREQKKKPIYIMLMIIWLLSLMISLPTRFHLTRNDHFLYNECNINKDYLFTIFSTVIAFYLPMIFLIGIYVKIYQVAKKRIRKKSLRGLSSITRESSIDLHNKKNIEHNDHDQDQDQDHRTKHKHFFKRSSICINNHLFNCPFKMMMIEMNPLSISNEYLDMISTSLEKETSSPYFSSDTIGYCEKYDNQQNIIRSSNECLNNEELNQVDYQYFDPDHIIDHNDYLKPIVVSNSSISYSINDNNNNNNDYCLTHTLSTSDIINTDDDVIEIKQIGDNE</sequence>
<dbReference type="PROSITE" id="PS00237">
    <property type="entry name" value="G_PROTEIN_RECEP_F1_1"/>
    <property type="match status" value="1"/>
</dbReference>
<dbReference type="PANTHER" id="PTHR24248">
    <property type="entry name" value="ADRENERGIC RECEPTOR-RELATED G-PROTEIN COUPLED RECEPTOR"/>
    <property type="match status" value="1"/>
</dbReference>
<feature type="non-terminal residue" evidence="10">
    <location>
        <position position="307"/>
    </location>
</feature>
<name>A0A183Q603_9TREM</name>
<evidence type="ECO:0000256" key="4">
    <source>
        <dbReference type="ARBA" id="ARBA00022989"/>
    </source>
</evidence>
<keyword evidence="8 9" id="KW-0807">Transducer</keyword>
<evidence type="ECO:0000256" key="3">
    <source>
        <dbReference type="ARBA" id="ARBA00022692"/>
    </source>
</evidence>
<evidence type="ECO:0000256" key="6">
    <source>
        <dbReference type="ARBA" id="ARBA00023136"/>
    </source>
</evidence>
<dbReference type="InterPro" id="IPR017452">
    <property type="entry name" value="GPCR_Rhodpsn_7TM"/>
</dbReference>
<keyword evidence="7 9" id="KW-0675">Receptor</keyword>
<comment type="similarity">
    <text evidence="9">Belongs to the G-protein coupled receptor 1 family.</text>
</comment>
<dbReference type="GO" id="GO:0005886">
    <property type="term" value="C:plasma membrane"/>
    <property type="evidence" value="ECO:0007669"/>
    <property type="project" value="UniProtKB-SubCell"/>
</dbReference>
<evidence type="ECO:0000256" key="2">
    <source>
        <dbReference type="ARBA" id="ARBA00022475"/>
    </source>
</evidence>
<dbReference type="AlphaFoldDB" id="A0A183Q603"/>
<protein>
    <submittedName>
        <fullName evidence="10">Uncharacterized protein</fullName>
    </submittedName>
</protein>
<dbReference type="Proteomes" id="UP000269396">
    <property type="component" value="Unassembled WGS sequence"/>
</dbReference>
<evidence type="ECO:0000256" key="5">
    <source>
        <dbReference type="ARBA" id="ARBA00023040"/>
    </source>
</evidence>
<keyword evidence="5 9" id="KW-0297">G-protein coupled receptor</keyword>
<evidence type="ECO:0000256" key="9">
    <source>
        <dbReference type="RuleBase" id="RU000688"/>
    </source>
</evidence>
<accession>A0A183Q603</accession>
<dbReference type="GO" id="GO:0004930">
    <property type="term" value="F:G protein-coupled receptor activity"/>
    <property type="evidence" value="ECO:0007669"/>
    <property type="project" value="UniProtKB-KW"/>
</dbReference>
<evidence type="ECO:0000256" key="7">
    <source>
        <dbReference type="ARBA" id="ARBA00023170"/>
    </source>
</evidence>
<dbReference type="SUPFAM" id="SSF81321">
    <property type="entry name" value="Family A G protein-coupled receptor-like"/>
    <property type="match status" value="1"/>
</dbReference>
<dbReference type="STRING" id="31246.A0A183Q603"/>
<dbReference type="Pfam" id="PF00001">
    <property type="entry name" value="7tm_1"/>
    <property type="match status" value="1"/>
</dbReference>
<dbReference type="Gene3D" id="1.20.1070.10">
    <property type="entry name" value="Rhodopsin 7-helix transmembrane proteins"/>
    <property type="match status" value="1"/>
</dbReference>
<reference evidence="10 11" key="1">
    <citation type="submission" date="2018-11" db="EMBL/GenBank/DDBJ databases">
        <authorList>
            <consortium name="Pathogen Informatics"/>
        </authorList>
    </citation>
    <scope>NUCLEOTIDE SEQUENCE [LARGE SCALE GENOMIC DNA]</scope>
    <source>
        <strain>Denwood</strain>
        <strain evidence="11">Zambia</strain>
    </source>
</reference>
<proteinExistence type="inferred from homology"/>
<evidence type="ECO:0000313" key="11">
    <source>
        <dbReference type="Proteomes" id="UP000269396"/>
    </source>
</evidence>
<keyword evidence="11" id="KW-1185">Reference proteome</keyword>
<dbReference type="PROSITE" id="PS50262">
    <property type="entry name" value="G_PROTEIN_RECEP_F1_2"/>
    <property type="match status" value="1"/>
</dbReference>
<evidence type="ECO:0000256" key="8">
    <source>
        <dbReference type="ARBA" id="ARBA00023224"/>
    </source>
</evidence>
<keyword evidence="6" id="KW-0472">Membrane</keyword>
<keyword evidence="2" id="KW-1003">Cell membrane</keyword>
<evidence type="ECO:0000313" key="10">
    <source>
        <dbReference type="EMBL" id="VDP86295.1"/>
    </source>
</evidence>